<feature type="region of interest" description="Disordered" evidence="1">
    <location>
        <begin position="1"/>
        <end position="23"/>
    </location>
</feature>
<reference evidence="2 3" key="1">
    <citation type="submission" date="2019-11" db="EMBL/GenBank/DDBJ databases">
        <title>Whole genome sequence of Oryza granulata.</title>
        <authorList>
            <person name="Li W."/>
        </authorList>
    </citation>
    <scope>NUCLEOTIDE SEQUENCE [LARGE SCALE GENOMIC DNA]</scope>
    <source>
        <strain evidence="3">cv. Menghai</strain>
        <tissue evidence="2">Leaf</tissue>
    </source>
</reference>
<evidence type="ECO:0000256" key="1">
    <source>
        <dbReference type="SAM" id="MobiDB-lite"/>
    </source>
</evidence>
<keyword evidence="3" id="KW-1185">Reference proteome</keyword>
<dbReference type="AlphaFoldDB" id="A0A6G1D0Y1"/>
<proteinExistence type="predicted"/>
<feature type="compositionally biased region" description="Low complexity" evidence="1">
    <location>
        <begin position="1"/>
        <end position="10"/>
    </location>
</feature>
<accession>A0A6G1D0Y1</accession>
<organism evidence="2 3">
    <name type="scientific">Oryza meyeriana var. granulata</name>
    <dbReference type="NCBI Taxonomy" id="110450"/>
    <lineage>
        <taxon>Eukaryota</taxon>
        <taxon>Viridiplantae</taxon>
        <taxon>Streptophyta</taxon>
        <taxon>Embryophyta</taxon>
        <taxon>Tracheophyta</taxon>
        <taxon>Spermatophyta</taxon>
        <taxon>Magnoliopsida</taxon>
        <taxon>Liliopsida</taxon>
        <taxon>Poales</taxon>
        <taxon>Poaceae</taxon>
        <taxon>BOP clade</taxon>
        <taxon>Oryzoideae</taxon>
        <taxon>Oryzeae</taxon>
        <taxon>Oryzinae</taxon>
        <taxon>Oryza</taxon>
        <taxon>Oryza meyeriana</taxon>
    </lineage>
</organism>
<comment type="caution">
    <text evidence="2">The sequence shown here is derived from an EMBL/GenBank/DDBJ whole genome shotgun (WGS) entry which is preliminary data.</text>
</comment>
<name>A0A6G1D0Y1_9ORYZ</name>
<protein>
    <submittedName>
        <fullName evidence="2">Uncharacterized protein</fullName>
    </submittedName>
</protein>
<evidence type="ECO:0000313" key="2">
    <source>
        <dbReference type="EMBL" id="KAF0905403.1"/>
    </source>
</evidence>
<dbReference type="OrthoDB" id="717378at2759"/>
<gene>
    <name evidence="2" type="ORF">E2562_004380</name>
</gene>
<evidence type="ECO:0000313" key="3">
    <source>
        <dbReference type="Proteomes" id="UP000479710"/>
    </source>
</evidence>
<dbReference type="EMBL" id="SPHZ02000007">
    <property type="protein sequence ID" value="KAF0905403.1"/>
    <property type="molecule type" value="Genomic_DNA"/>
</dbReference>
<dbReference type="Proteomes" id="UP000479710">
    <property type="component" value="Unassembled WGS sequence"/>
</dbReference>
<sequence length="204" mass="22432">MAPPSGAAVPPGGGIPQVEPPRFFGDIFPQDHADFSWVPDRMDPNSSYRLAVRGVSNAEAAPLEITSSIVEPPLEITPSLVEPSIQNASEEHWVDDDVEYVGLDDEDPIEDLPILNRQDIEGTAKLKGVIGGYMLHSCKMEGLGSFKAEVEKTNPGSLVDIEYEQVVKKMRFTRIRDSEERSSRNTYGQLVELFKVIGSKSTTT</sequence>